<evidence type="ECO:0000256" key="2">
    <source>
        <dbReference type="ARBA" id="ARBA00022737"/>
    </source>
</evidence>
<evidence type="ECO:0000256" key="3">
    <source>
        <dbReference type="SAM" id="MobiDB-lite"/>
    </source>
</evidence>
<dbReference type="Pfam" id="PF13855">
    <property type="entry name" value="LRR_8"/>
    <property type="match status" value="1"/>
</dbReference>
<gene>
    <name evidence="5" type="ORF">MATL_G00031620</name>
</gene>
<feature type="region of interest" description="Disordered" evidence="3">
    <location>
        <begin position="280"/>
        <end position="324"/>
    </location>
</feature>
<feature type="transmembrane region" description="Helical" evidence="4">
    <location>
        <begin position="332"/>
        <end position="353"/>
    </location>
</feature>
<dbReference type="PANTHER" id="PTHR24366:SF96">
    <property type="entry name" value="LEUCINE RICH REPEAT CONTAINING 53"/>
    <property type="match status" value="1"/>
</dbReference>
<dbReference type="InterPro" id="IPR032675">
    <property type="entry name" value="LRR_dom_sf"/>
</dbReference>
<evidence type="ECO:0000256" key="4">
    <source>
        <dbReference type="SAM" id="Phobius"/>
    </source>
</evidence>
<dbReference type="EMBL" id="JAFDVH010000002">
    <property type="protein sequence ID" value="KAG7488175.1"/>
    <property type="molecule type" value="Genomic_DNA"/>
</dbReference>
<comment type="caution">
    <text evidence="5">The sequence shown here is derived from an EMBL/GenBank/DDBJ whole genome shotgun (WGS) entry which is preliminary data.</text>
</comment>
<sequence length="373" mass="41573">MMTGVMLLPMESKTALTHFLISLHWRKKRESMDLAMYLFMLLSVYAANRVVGGIFSNLPNLIQITLYENQLQSISTGAFGHMTLKELWLYDNQLTHLEDNVFTNLTHLQLLVLSRNRISSISAGAFSGMTELGEVSLHTNRLTSFEEGTFTGLSKLVNISLQNNQIRSLPGKLFHGLPALRKLDLHNNSLPNVPQELLESLVMAEKLILTQNPLRCDRDILPLRDWIRRYPSKVLNSSPLLCLLPAPLRNTKIANLTDEDVMPLTTQSLTTIISTSTHALVTPTEMRRKPHTPPPKKSTPATPAVPANTISPTKQDNSGADGNEEHLSRNTVLITCALICTAVIASAIICVCWRRRKRSSSDLHQQAKNSSVI</sequence>
<dbReference type="FunFam" id="3.80.10.10:FF:001162">
    <property type="entry name" value="Leucine rich repeat containing 15"/>
    <property type="match status" value="1"/>
</dbReference>
<keyword evidence="4" id="KW-0472">Membrane</keyword>
<reference evidence="5" key="1">
    <citation type="submission" date="2021-01" db="EMBL/GenBank/DDBJ databases">
        <authorList>
            <person name="Zahm M."/>
            <person name="Roques C."/>
            <person name="Cabau C."/>
            <person name="Klopp C."/>
            <person name="Donnadieu C."/>
            <person name="Jouanno E."/>
            <person name="Lampietro C."/>
            <person name="Louis A."/>
            <person name="Herpin A."/>
            <person name="Echchiki A."/>
            <person name="Berthelot C."/>
            <person name="Parey E."/>
            <person name="Roest-Crollius H."/>
            <person name="Braasch I."/>
            <person name="Postlethwait J."/>
            <person name="Bobe J."/>
            <person name="Montfort J."/>
            <person name="Bouchez O."/>
            <person name="Begum T."/>
            <person name="Mejri S."/>
            <person name="Adams A."/>
            <person name="Chen W.-J."/>
            <person name="Guiguen Y."/>
        </authorList>
    </citation>
    <scope>NUCLEOTIDE SEQUENCE</scope>
    <source>
        <strain evidence="5">YG-15Mar2019-1</strain>
        <tissue evidence="5">Brain</tissue>
    </source>
</reference>
<dbReference type="SUPFAM" id="SSF52058">
    <property type="entry name" value="L domain-like"/>
    <property type="match status" value="1"/>
</dbReference>
<keyword evidence="4" id="KW-0812">Transmembrane</keyword>
<keyword evidence="4" id="KW-1133">Transmembrane helix</keyword>
<accession>A0A9D3QE84</accession>
<dbReference type="Proteomes" id="UP001046870">
    <property type="component" value="Chromosome 2"/>
</dbReference>
<dbReference type="PROSITE" id="PS51450">
    <property type="entry name" value="LRR"/>
    <property type="match status" value="3"/>
</dbReference>
<evidence type="ECO:0000256" key="1">
    <source>
        <dbReference type="ARBA" id="ARBA00022614"/>
    </source>
</evidence>
<dbReference type="PANTHER" id="PTHR24366">
    <property type="entry name" value="IG(IMMUNOGLOBULIN) AND LRR(LEUCINE RICH REPEAT) DOMAINS"/>
    <property type="match status" value="1"/>
</dbReference>
<feature type="compositionally biased region" description="Low complexity" evidence="3">
    <location>
        <begin position="298"/>
        <end position="307"/>
    </location>
</feature>
<dbReference type="InterPro" id="IPR001611">
    <property type="entry name" value="Leu-rich_rpt"/>
</dbReference>
<dbReference type="OrthoDB" id="2015831at2759"/>
<dbReference type="InterPro" id="IPR003591">
    <property type="entry name" value="Leu-rich_rpt_typical-subtyp"/>
</dbReference>
<organism evidence="5 6">
    <name type="scientific">Megalops atlanticus</name>
    <name type="common">Tarpon</name>
    <name type="synonym">Clupea gigantea</name>
    <dbReference type="NCBI Taxonomy" id="7932"/>
    <lineage>
        <taxon>Eukaryota</taxon>
        <taxon>Metazoa</taxon>
        <taxon>Chordata</taxon>
        <taxon>Craniata</taxon>
        <taxon>Vertebrata</taxon>
        <taxon>Euteleostomi</taxon>
        <taxon>Actinopterygii</taxon>
        <taxon>Neopterygii</taxon>
        <taxon>Teleostei</taxon>
        <taxon>Elopiformes</taxon>
        <taxon>Megalopidae</taxon>
        <taxon>Megalops</taxon>
    </lineage>
</organism>
<keyword evidence="6" id="KW-1185">Reference proteome</keyword>
<evidence type="ECO:0000313" key="5">
    <source>
        <dbReference type="EMBL" id="KAG7488175.1"/>
    </source>
</evidence>
<name>A0A9D3QE84_MEGAT</name>
<proteinExistence type="predicted"/>
<dbReference type="Gene3D" id="3.80.10.10">
    <property type="entry name" value="Ribonuclease Inhibitor"/>
    <property type="match status" value="2"/>
</dbReference>
<keyword evidence="1" id="KW-0433">Leucine-rich repeat</keyword>
<evidence type="ECO:0000313" key="6">
    <source>
        <dbReference type="Proteomes" id="UP001046870"/>
    </source>
</evidence>
<keyword evidence="2" id="KW-0677">Repeat</keyword>
<feature type="compositionally biased region" description="Polar residues" evidence="3">
    <location>
        <begin position="308"/>
        <end position="320"/>
    </location>
</feature>
<dbReference type="AlphaFoldDB" id="A0A9D3QE84"/>
<dbReference type="SMART" id="SM00369">
    <property type="entry name" value="LRR_TYP"/>
    <property type="match status" value="6"/>
</dbReference>
<protein>
    <submittedName>
        <fullName evidence="5">Uncharacterized protein</fullName>
    </submittedName>
</protein>